<dbReference type="KEGG" id="vg:41332248"/>
<evidence type="ECO:0000313" key="1">
    <source>
        <dbReference type="EMBL" id="AAR26975.1"/>
    </source>
</evidence>
<protein>
    <submittedName>
        <fullName evidence="1">FirrV-1-M1</fullName>
    </submittedName>
</protein>
<proteinExistence type="predicted"/>
<name>Q6XLT6_9PHYC</name>
<reference evidence="1" key="1">
    <citation type="journal article" date="2003" name="J. Mol. Evol.">
        <title>Comparisons of two large phaeoviral genomes and evolutionary implications.</title>
        <authorList>
            <person name="Delaroque N."/>
            <person name="Boland W."/>
            <person name="Muller D.G."/>
            <person name="Knippers R."/>
        </authorList>
    </citation>
    <scope>NUCLEOTIDE SEQUENCE</scope>
    <source>
        <strain evidence="1">FirrV-1</strain>
    </source>
</reference>
<accession>Q6XLT6</accession>
<sequence>MEVQSFPTTSAVQLTDHRHIIHSRQHHRRQRMSNQNKKPPFLETVGKLYPQQCLTASGNLPRKYKGSYCAQLFSRVRFGNAVSQKLRRRTVSVGFLAATMDSTRETFQSKVNEAVDHLSRERVLASLFSNFVYMERLRDGSTLPEPDVKFFGSCLSSCIRSKGGSLNADFDRFSSLTGLSRLVPPKHLNLGQQRQFEANQMATSTSTRATHHSEKRRISITRWFLWERISGGNSRPKDYATKLFILAKKIITDFEGTEEQKQKLREMAKALDSGMDPEPIIEFALKEKEFSDNFSANQKCAPTIAHLDWMFKTYVSESRRKYEEVLSRAHSLFPGEEKEISKKRNEFMKRELGRGDIIAPPRDTSVLPICSTGSVFIHVDMKTLKSWGLFHSNDAWWYKNVLRPFSREANIKCLRSRENTRYASSEQGYLSSLLDNGPAKCPWFVGESFLTDGVQIKLLLVTLEHTRESFSGSSQLNEEGYSKLPRADAPLETLLEKGRGVYNISSLVESESIRGDLVVMSADPGQAKVINVCSATSETWEKKDPVAILKTSTCVFGDDYRRETLASHSDEYETLRRRGTSYGIAIDRLRDEKKRTSCLTTFIQYCRSWCANSSALMNETLQKGRRFLRFGRHRATQSILARIADRFMGHVGDICRVMLFGKASFSAKKGRASAPRKRLIREMAARGVVLMVNEYNTSKQCPGCLEDTVEDKERRIRSCINFKVGSPEESCRLHPLTPVLEMDRDDVGSTNIGMRGFGQLLGQKWF</sequence>
<organism evidence="1">
    <name type="scientific">Feldmannia irregularis virus a</name>
    <dbReference type="NCBI Taxonomy" id="231992"/>
    <lineage>
        <taxon>Viruses</taxon>
        <taxon>Varidnaviria</taxon>
        <taxon>Bamfordvirae</taxon>
        <taxon>Nucleocytoviricota</taxon>
        <taxon>Megaviricetes</taxon>
        <taxon>Algavirales</taxon>
        <taxon>Phycodnaviridae</taxon>
        <taxon>Phaeovirus</taxon>
        <taxon>Phaeovirus irregularis</taxon>
    </lineage>
</organism>
<dbReference type="EMBL" id="AY225145">
    <property type="protein sequence ID" value="AAR26975.1"/>
    <property type="molecule type" value="Genomic_DNA"/>
</dbReference>
<dbReference type="RefSeq" id="YP_009665601.1">
    <property type="nucleotide sequence ID" value="NC_043248.1"/>
</dbReference>
<dbReference type="GeneID" id="41332248"/>
<reference evidence="1" key="2">
    <citation type="submission" date="2003-01" db="EMBL/GenBank/DDBJ databases">
        <title>Partial Nucleotide Sequence of the Feldmannia irregularis Virus FirrV-1 Genome: On the Evolution of Large Phaeoviral Genomes.</title>
        <authorList>
            <person name="Delaroque N."/>
            <person name="Knippers R."/>
            <person name="Mueller D.G."/>
            <person name="Boland W."/>
        </authorList>
    </citation>
    <scope>NUCLEOTIDE SEQUENCE</scope>
    <source>
        <strain evidence="1">FirrV-1</strain>
    </source>
</reference>